<evidence type="ECO:0000313" key="2">
    <source>
        <dbReference type="Proteomes" id="UP000314294"/>
    </source>
</evidence>
<comment type="caution">
    <text evidence="1">The sequence shown here is derived from an EMBL/GenBank/DDBJ whole genome shotgun (WGS) entry which is preliminary data.</text>
</comment>
<keyword evidence="2" id="KW-1185">Reference proteome</keyword>
<dbReference type="Proteomes" id="UP000314294">
    <property type="component" value="Unassembled WGS sequence"/>
</dbReference>
<dbReference type="AlphaFoldDB" id="A0A4Z2EFN5"/>
<dbReference type="OrthoDB" id="10607049at2759"/>
<dbReference type="EMBL" id="SRLO01008556">
    <property type="protein sequence ID" value="TNN27284.1"/>
    <property type="molecule type" value="Genomic_DNA"/>
</dbReference>
<name>A0A4Z2EFN5_9TELE</name>
<evidence type="ECO:0000313" key="1">
    <source>
        <dbReference type="EMBL" id="TNN27284.1"/>
    </source>
</evidence>
<organism evidence="1 2">
    <name type="scientific">Liparis tanakae</name>
    <name type="common">Tanaka's snailfish</name>
    <dbReference type="NCBI Taxonomy" id="230148"/>
    <lineage>
        <taxon>Eukaryota</taxon>
        <taxon>Metazoa</taxon>
        <taxon>Chordata</taxon>
        <taxon>Craniata</taxon>
        <taxon>Vertebrata</taxon>
        <taxon>Euteleostomi</taxon>
        <taxon>Actinopterygii</taxon>
        <taxon>Neopterygii</taxon>
        <taxon>Teleostei</taxon>
        <taxon>Neoteleostei</taxon>
        <taxon>Acanthomorphata</taxon>
        <taxon>Eupercaria</taxon>
        <taxon>Perciformes</taxon>
        <taxon>Cottioidei</taxon>
        <taxon>Cottales</taxon>
        <taxon>Liparidae</taxon>
        <taxon>Liparis</taxon>
    </lineage>
</organism>
<protein>
    <submittedName>
        <fullName evidence="1">Uncharacterized protein</fullName>
    </submittedName>
</protein>
<sequence length="83" mass="9007">MVVDAPNSNGPFQPVALMHFRGTYGRVFLPVLSSGVRGESEPCRRAPVPLRRLVRGRPSGSASRCLRVGEPLFCPGGWENGDE</sequence>
<gene>
    <name evidence="1" type="ORF">EYF80_062572</name>
</gene>
<proteinExistence type="predicted"/>
<accession>A0A4Z2EFN5</accession>
<reference evidence="1 2" key="1">
    <citation type="submission" date="2019-03" db="EMBL/GenBank/DDBJ databases">
        <title>First draft genome of Liparis tanakae, snailfish: a comprehensive survey of snailfish specific genes.</title>
        <authorList>
            <person name="Kim W."/>
            <person name="Song I."/>
            <person name="Jeong J.-H."/>
            <person name="Kim D."/>
            <person name="Kim S."/>
            <person name="Ryu S."/>
            <person name="Song J.Y."/>
            <person name="Lee S.K."/>
        </authorList>
    </citation>
    <scope>NUCLEOTIDE SEQUENCE [LARGE SCALE GENOMIC DNA]</scope>
    <source>
        <tissue evidence="1">Muscle</tissue>
    </source>
</reference>